<dbReference type="EMBL" id="BGZK01000379">
    <property type="protein sequence ID" value="GBP40289.1"/>
    <property type="molecule type" value="Genomic_DNA"/>
</dbReference>
<evidence type="ECO:0000259" key="3">
    <source>
        <dbReference type="Pfam" id="PF05225"/>
    </source>
</evidence>
<dbReference type="InterPro" id="IPR004875">
    <property type="entry name" value="DDE_SF_endonuclease_dom"/>
</dbReference>
<dbReference type="STRING" id="151549.A0A4C1VQ29"/>
<dbReference type="PANTHER" id="PTHR19303">
    <property type="entry name" value="TRANSPOSON"/>
    <property type="match status" value="1"/>
</dbReference>
<gene>
    <name evidence="4" type="ORF">EVAR_83979_1</name>
</gene>
<dbReference type="Proteomes" id="UP000299102">
    <property type="component" value="Unassembled WGS sequence"/>
</dbReference>
<accession>A0A4C1VQ29</accession>
<dbReference type="Gene3D" id="1.10.10.60">
    <property type="entry name" value="Homeodomain-like"/>
    <property type="match status" value="1"/>
</dbReference>
<evidence type="ECO:0000256" key="1">
    <source>
        <dbReference type="SAM" id="MobiDB-lite"/>
    </source>
</evidence>
<proteinExistence type="predicted"/>
<comment type="caution">
    <text evidence="4">The sequence shown here is derived from an EMBL/GenBank/DDBJ whole genome shotgun (WGS) entry which is preliminary data.</text>
</comment>
<feature type="compositionally biased region" description="Acidic residues" evidence="1">
    <location>
        <begin position="645"/>
        <end position="654"/>
    </location>
</feature>
<organism evidence="4 5">
    <name type="scientific">Eumeta variegata</name>
    <name type="common">Bagworm moth</name>
    <name type="synonym">Eumeta japonica</name>
    <dbReference type="NCBI Taxonomy" id="151549"/>
    <lineage>
        <taxon>Eukaryota</taxon>
        <taxon>Metazoa</taxon>
        <taxon>Ecdysozoa</taxon>
        <taxon>Arthropoda</taxon>
        <taxon>Hexapoda</taxon>
        <taxon>Insecta</taxon>
        <taxon>Pterygota</taxon>
        <taxon>Neoptera</taxon>
        <taxon>Endopterygota</taxon>
        <taxon>Lepidoptera</taxon>
        <taxon>Glossata</taxon>
        <taxon>Ditrysia</taxon>
        <taxon>Tineoidea</taxon>
        <taxon>Psychidae</taxon>
        <taxon>Oiketicinae</taxon>
        <taxon>Eumeta</taxon>
    </lineage>
</organism>
<dbReference type="OrthoDB" id="4327074at2759"/>
<dbReference type="Pfam" id="PF03184">
    <property type="entry name" value="DDE_1"/>
    <property type="match status" value="1"/>
</dbReference>
<feature type="domain" description="HTH psq-type" evidence="3">
    <location>
        <begin position="387"/>
        <end position="422"/>
    </location>
</feature>
<dbReference type="GO" id="GO:0003677">
    <property type="term" value="F:DNA binding"/>
    <property type="evidence" value="ECO:0007669"/>
    <property type="project" value="InterPro"/>
</dbReference>
<sequence>MDLLTSTVKKITLFNEKTEEAGFTNATWSFFEASHGKGAADGGGGAIKRALDNRVAYGVDVTDAKFYVIMAQKRPINEQEILRLIELDDLSECDSDEGGEFASHISTPSDSYLTLPDDVLVEKRLEEIFGIDNELHEDSPPDTGYDNEGSLYDDLQPIFSEIDQLDDQFPSSTPEQSTTPLQSSSTVQSSILASRPSTSHDIVFQRNARSTNNNAKPRSWKMLRKVPKIPNFDKKITSVTASPITAIKWLDTRSNCTHNSSPASRYYICEEDTEKWFSTRGIVPESHSRLHTEYGRVDSTDTKSNMLKRRQYTSEWEAEMECDDANESISIVKTKVTEKNKENKKVTILSEVRIDYRPVLKKYGSFEPPEIMPRSKEKKKRTPINMDDLTNAIRMIKEKKFSTFGASKHFGLPRTTLRRHLKHCLEIDETGLSTVHVPPRILAPLGAKQVGSMTSAERGTTVTMIAAINAGGGFIPPMLIFPRVNFKHFMITGAPEGSIGGANPSGWSNESMFVIFLQHFIKYAKPTKERPVILIMDNHESHISISAIQMAKDNGVKLITLHPHTSNHMQPLDKSVFGPFKTYFNTAANELLMSPGHVGKQLTIYDIAGLVGKAFPLAFTPNNICKETSEDSSNYSPSDTSEGASDNDSEDENLQSEHVNKENYNIEDFVIFVYEGSYFVGKSEILEHFKDAVIIIYNRGCKHVVSASATLENIDMTYVNEENTINSSALFLRKMVLGVEKNPINDNLTAPKLIKEKVCPAGMVLQPSLNSGFAFDNFDRYVEICAGKDTMHDMVGILFQDHAPRVDISSEESNDGIGSNQPRRKRFRRHYEAPIFSLYYYLQKLQSLKALSNCRQTIMHLLI</sequence>
<feature type="compositionally biased region" description="Polar residues" evidence="1">
    <location>
        <begin position="169"/>
        <end position="194"/>
    </location>
</feature>
<dbReference type="InterPro" id="IPR007889">
    <property type="entry name" value="HTH_Psq"/>
</dbReference>
<evidence type="ECO:0000313" key="5">
    <source>
        <dbReference type="Proteomes" id="UP000299102"/>
    </source>
</evidence>
<feature type="domain" description="DDE-1" evidence="2">
    <location>
        <begin position="462"/>
        <end position="624"/>
    </location>
</feature>
<evidence type="ECO:0008006" key="6">
    <source>
        <dbReference type="Google" id="ProtNLM"/>
    </source>
</evidence>
<dbReference type="PANTHER" id="PTHR19303:SF74">
    <property type="entry name" value="POGO TRANSPOSABLE ELEMENT WITH KRAB DOMAIN"/>
    <property type="match status" value="1"/>
</dbReference>
<evidence type="ECO:0000259" key="2">
    <source>
        <dbReference type="Pfam" id="PF03184"/>
    </source>
</evidence>
<feature type="compositionally biased region" description="Polar residues" evidence="1">
    <location>
        <begin position="628"/>
        <end position="644"/>
    </location>
</feature>
<evidence type="ECO:0000313" key="4">
    <source>
        <dbReference type="EMBL" id="GBP40289.1"/>
    </source>
</evidence>
<feature type="region of interest" description="Disordered" evidence="1">
    <location>
        <begin position="166"/>
        <end position="194"/>
    </location>
</feature>
<reference evidence="4 5" key="1">
    <citation type="journal article" date="2019" name="Commun. Biol.">
        <title>The bagworm genome reveals a unique fibroin gene that provides high tensile strength.</title>
        <authorList>
            <person name="Kono N."/>
            <person name="Nakamura H."/>
            <person name="Ohtoshi R."/>
            <person name="Tomita M."/>
            <person name="Numata K."/>
            <person name="Arakawa K."/>
        </authorList>
    </citation>
    <scope>NUCLEOTIDE SEQUENCE [LARGE SCALE GENOMIC DNA]</scope>
</reference>
<dbReference type="AlphaFoldDB" id="A0A4C1VQ29"/>
<dbReference type="GO" id="GO:0005634">
    <property type="term" value="C:nucleus"/>
    <property type="evidence" value="ECO:0007669"/>
    <property type="project" value="TreeGrafter"/>
</dbReference>
<dbReference type="InterPro" id="IPR050863">
    <property type="entry name" value="CenT-Element_Derived"/>
</dbReference>
<feature type="region of interest" description="Disordered" evidence="1">
    <location>
        <begin position="628"/>
        <end position="658"/>
    </location>
</feature>
<name>A0A4C1VQ29_EUMVA</name>
<protein>
    <recommendedName>
        <fullName evidence="6">DDE-1 domain-containing protein</fullName>
    </recommendedName>
</protein>
<dbReference type="Pfam" id="PF05225">
    <property type="entry name" value="HTH_psq"/>
    <property type="match status" value="1"/>
</dbReference>
<keyword evidence="5" id="KW-1185">Reference proteome</keyword>